<dbReference type="InterPro" id="IPR011322">
    <property type="entry name" value="N-reg_PII-like_a/b"/>
</dbReference>
<evidence type="ECO:0000313" key="2">
    <source>
        <dbReference type="EMBL" id="OGG29460.1"/>
    </source>
</evidence>
<protein>
    <recommendedName>
        <fullName evidence="4">Divalent-cation tolerance protein CutA</fullName>
    </recommendedName>
</protein>
<dbReference type="InterPro" id="IPR004323">
    <property type="entry name" value="Ion_tolerance_CutA"/>
</dbReference>
<dbReference type="Pfam" id="PF03091">
    <property type="entry name" value="CutA1"/>
    <property type="match status" value="1"/>
</dbReference>
<evidence type="ECO:0000256" key="1">
    <source>
        <dbReference type="ARBA" id="ARBA00010169"/>
    </source>
</evidence>
<name>A0A1F6AXS9_9BACT</name>
<proteinExistence type="inferred from homology"/>
<dbReference type="STRING" id="1798396.A2973_02855"/>
<dbReference type="GO" id="GO:0010038">
    <property type="term" value="P:response to metal ion"/>
    <property type="evidence" value="ECO:0007669"/>
    <property type="project" value="InterPro"/>
</dbReference>
<dbReference type="Gene3D" id="3.30.70.120">
    <property type="match status" value="1"/>
</dbReference>
<dbReference type="EMBL" id="MFJZ01000044">
    <property type="protein sequence ID" value="OGG29460.1"/>
    <property type="molecule type" value="Genomic_DNA"/>
</dbReference>
<dbReference type="SUPFAM" id="SSF54913">
    <property type="entry name" value="GlnB-like"/>
    <property type="match status" value="1"/>
</dbReference>
<comment type="similarity">
    <text evidence="1">Belongs to the CutA family.</text>
</comment>
<evidence type="ECO:0000313" key="3">
    <source>
        <dbReference type="Proteomes" id="UP000176409"/>
    </source>
</evidence>
<evidence type="ECO:0008006" key="4">
    <source>
        <dbReference type="Google" id="ProtNLM"/>
    </source>
</evidence>
<comment type="caution">
    <text evidence="2">The sequence shown here is derived from an EMBL/GenBank/DDBJ whole genome shotgun (WGS) entry which is preliminary data.</text>
</comment>
<gene>
    <name evidence="2" type="ORF">A2973_02855</name>
</gene>
<dbReference type="AlphaFoldDB" id="A0A1F6AXS9"/>
<dbReference type="Proteomes" id="UP000176409">
    <property type="component" value="Unassembled WGS sequence"/>
</dbReference>
<accession>A0A1F6AXS9</accession>
<dbReference type="InterPro" id="IPR015867">
    <property type="entry name" value="N-reg_PII/ATP_PRibTrfase_C"/>
</dbReference>
<sequence length="105" mass="11686">MAKSGYLRVLISAENSAQANTILDALLGKKLVAGGMITKGPAKVWWKGEIVEMEYYNISVLTKEMHRKAVIAQVKQVSVEEVPMIALFPLEGNKELLDWIDVSIR</sequence>
<reference evidence="2 3" key="1">
    <citation type="journal article" date="2016" name="Nat. Commun.">
        <title>Thousands of microbial genomes shed light on interconnected biogeochemical processes in an aquifer system.</title>
        <authorList>
            <person name="Anantharaman K."/>
            <person name="Brown C.T."/>
            <person name="Hug L.A."/>
            <person name="Sharon I."/>
            <person name="Castelle C.J."/>
            <person name="Probst A.J."/>
            <person name="Thomas B.C."/>
            <person name="Singh A."/>
            <person name="Wilkins M.J."/>
            <person name="Karaoz U."/>
            <person name="Brodie E.L."/>
            <person name="Williams K.H."/>
            <person name="Hubbard S.S."/>
            <person name="Banfield J.F."/>
        </authorList>
    </citation>
    <scope>NUCLEOTIDE SEQUENCE [LARGE SCALE GENOMIC DNA]</scope>
</reference>
<organism evidence="2 3">
    <name type="scientific">Candidatus Gottesmanbacteria bacterium RIFCSPLOWO2_01_FULL_49_10</name>
    <dbReference type="NCBI Taxonomy" id="1798396"/>
    <lineage>
        <taxon>Bacteria</taxon>
        <taxon>Candidatus Gottesmaniibacteriota</taxon>
    </lineage>
</organism>